<evidence type="ECO:0008006" key="4">
    <source>
        <dbReference type="Google" id="ProtNLM"/>
    </source>
</evidence>
<accession>S8BKP9</accession>
<evidence type="ECO:0000256" key="1">
    <source>
        <dbReference type="SAM" id="Coils"/>
    </source>
</evidence>
<dbReference type="AlphaFoldDB" id="S8BKP9"/>
<comment type="caution">
    <text evidence="2">The sequence shown here is derived from an EMBL/GenBank/DDBJ whole genome shotgun (WGS) entry which is preliminary data.</text>
</comment>
<evidence type="ECO:0000313" key="2">
    <source>
        <dbReference type="EMBL" id="EPS35822.1"/>
    </source>
</evidence>
<reference evidence="2 3" key="1">
    <citation type="journal article" date="2013" name="PLoS Genet.">
        <title>Genomic mechanisms accounting for the adaptation to parasitism in nematode-trapping fungi.</title>
        <authorList>
            <person name="Meerupati T."/>
            <person name="Andersson K.M."/>
            <person name="Friman E."/>
            <person name="Kumar D."/>
            <person name="Tunlid A."/>
            <person name="Ahren D."/>
        </authorList>
    </citation>
    <scope>NUCLEOTIDE SEQUENCE [LARGE SCALE GENOMIC DNA]</scope>
    <source>
        <strain evidence="2 3">CBS 200.50</strain>
    </source>
</reference>
<dbReference type="HOGENOM" id="CLU_335866_0_0_1"/>
<proteinExistence type="predicted"/>
<reference evidence="3" key="2">
    <citation type="submission" date="2013-04" db="EMBL/GenBank/DDBJ databases">
        <title>Genomic mechanisms accounting for the adaptation to parasitism in nematode-trapping fungi.</title>
        <authorList>
            <person name="Ahren D.G."/>
        </authorList>
    </citation>
    <scope>NUCLEOTIDE SEQUENCE [LARGE SCALE GENOMIC DNA]</scope>
    <source>
        <strain evidence="3">CBS 200.50</strain>
    </source>
</reference>
<evidence type="ECO:0000313" key="3">
    <source>
        <dbReference type="Proteomes" id="UP000015100"/>
    </source>
</evidence>
<gene>
    <name evidence="2" type="ORF">H072_10727</name>
</gene>
<dbReference type="OrthoDB" id="8954335at2759"/>
<keyword evidence="1" id="KW-0175">Coiled coil</keyword>
<protein>
    <recommendedName>
        <fullName evidence="4">G domain-containing protein</fullName>
    </recommendedName>
</protein>
<dbReference type="EMBL" id="AQGS01001030">
    <property type="protein sequence ID" value="EPS35822.1"/>
    <property type="molecule type" value="Genomic_DNA"/>
</dbReference>
<dbReference type="Gene3D" id="3.40.50.300">
    <property type="entry name" value="P-loop containing nucleotide triphosphate hydrolases"/>
    <property type="match status" value="1"/>
</dbReference>
<sequence length="849" mass="96506">MPRNRTRSLPQKPAYTRDLKNIVVLGLTQNGKSSFIESVLDYSGSKPLTPSRPATGRGTYSETKNVSKYPVLVDIKRFIMKRNDQRVDIRHDSEGSIVTMTYDENDNCISRKAEPLEWVQKTHPTTKTRYDVAQNFRLSPWELLKGLEPQEPSDSGSRLCLNMIDTPGLSDSSGIKTQIEEFIRSGMSAAEAEKAAFQASRNLVDEAHRLKIIQAISKISELHGVCLVIQRAKVFGEELAQLQLFVDMFKSTGIKVNYYIIHTKFTNTTMFQAPGLSRIKESEKFFGIQAEHFFINNRPDRTGDEPLSAHFADSELSRFFFHVHESPGVQACDLKFQKTDSSIDVALSSTLKSYISSLQIEDKDIQKSIKLLDQQILISESKIESYKQEIDKWKAKRKEFDKPDDLEIEKRESWVDSSFWDQWPSVDFDISTRYTISRVWPSEAGNRGQWISINASEYGKGTKRCQARFKAGWNQKAGGVIVVYGHMRDVKADDIKTLDEDCARVDRLISSEQGNLSKSHQKRNESNARRHVISEEITSLNTTIRDPIGLDYIPLHKLSESGHYLLTNDIYCMAEGYGLTPRIPAKLLPKPKGELKEQAIQLELSRQSRKHHHMEMVCSTVIKLLEEDLAEKARLLLNLKNTKERVIAQLGSEGSMHMLKELTTKNSNKFNFPNDLEIGRELAPYLRETYSKLRERHNSIENDIKRRSRYLKGIWDSALEELSPIISNLEQSISAGESSLEEWQLKKALHSFSQAAIEQFSKFHVNASDHSVGVFTILKRAIEKTWSVQPPSGAGKAWHDENAVKAFIQPYKSIAYQKLILSAVNPNSVNDEGGGDWVDDGVWSRVAVL</sequence>
<dbReference type="SUPFAM" id="SSF52540">
    <property type="entry name" value="P-loop containing nucleoside triphosphate hydrolases"/>
    <property type="match status" value="1"/>
</dbReference>
<name>S8BKP9_DACHA</name>
<dbReference type="InterPro" id="IPR027417">
    <property type="entry name" value="P-loop_NTPase"/>
</dbReference>
<dbReference type="Proteomes" id="UP000015100">
    <property type="component" value="Unassembled WGS sequence"/>
</dbReference>
<organism evidence="2 3">
    <name type="scientific">Dactylellina haptotyla (strain CBS 200.50)</name>
    <name type="common">Nematode-trapping fungus</name>
    <name type="synonym">Monacrosporium haptotylum</name>
    <dbReference type="NCBI Taxonomy" id="1284197"/>
    <lineage>
        <taxon>Eukaryota</taxon>
        <taxon>Fungi</taxon>
        <taxon>Dikarya</taxon>
        <taxon>Ascomycota</taxon>
        <taxon>Pezizomycotina</taxon>
        <taxon>Orbiliomycetes</taxon>
        <taxon>Orbiliales</taxon>
        <taxon>Orbiliaceae</taxon>
        <taxon>Dactylellina</taxon>
    </lineage>
</organism>
<feature type="coiled-coil region" evidence="1">
    <location>
        <begin position="369"/>
        <end position="396"/>
    </location>
</feature>
<dbReference type="OMA" id="GANTTHM"/>
<dbReference type="eggNOG" id="ENOG502RMWE">
    <property type="taxonomic scope" value="Eukaryota"/>
</dbReference>
<keyword evidence="3" id="KW-1185">Reference proteome</keyword>